<dbReference type="KEGG" id="ceu:A7L45_03950"/>
<dbReference type="STRING" id="1552.A7L45_03950"/>
<evidence type="ECO:0000313" key="1">
    <source>
        <dbReference type="EMBL" id="APC39272.1"/>
    </source>
</evidence>
<sequence>MNQLVKEKLDKLIALFQEVSSEYKWEGSLTNHFTALTYTINNREFDKEKIKDVRKYINQNTGIFSNYRGTSNIILSALLSSKYESPKQEFDRILDYDKKMRKAGYKNNMYLPIASYALLTSCSGEGLDTRINKALEIYSETKKNHPWLTGGDDYPLSILLANSEDTVKNTIENMDECYKLLNENGFHKSNGLQFLSHILQFRKEENKVTVLRCKEIFDKLKDNNLKVYTGGYAMIGFLSLLGDKGYDAVDQVIEVVSILKSTKKYKWLTKETHLYTAAALVSDVFIQNIKNQKDLIQTTIGISIETLIAAQTVAIIAAASSTAAMASTSSS</sequence>
<gene>
    <name evidence="1" type="ORF">A7L45_03950</name>
</gene>
<dbReference type="Proteomes" id="UP000182569">
    <property type="component" value="Chromosome"/>
</dbReference>
<keyword evidence="2" id="KW-1185">Reference proteome</keyword>
<evidence type="ECO:0008006" key="3">
    <source>
        <dbReference type="Google" id="ProtNLM"/>
    </source>
</evidence>
<protein>
    <recommendedName>
        <fullName evidence="3">DUF4003 domain-containing protein</fullName>
    </recommendedName>
</protein>
<dbReference type="OrthoDB" id="1778393at2"/>
<proteinExistence type="predicted"/>
<organism evidence="1 2">
    <name type="scientific">Clostridium estertheticum subsp. estertheticum</name>
    <dbReference type="NCBI Taxonomy" id="1552"/>
    <lineage>
        <taxon>Bacteria</taxon>
        <taxon>Bacillati</taxon>
        <taxon>Bacillota</taxon>
        <taxon>Clostridia</taxon>
        <taxon>Eubacteriales</taxon>
        <taxon>Clostridiaceae</taxon>
        <taxon>Clostridium</taxon>
    </lineage>
</organism>
<name>A0A1J0GE40_9CLOT</name>
<evidence type="ECO:0000313" key="2">
    <source>
        <dbReference type="Proteomes" id="UP000182569"/>
    </source>
</evidence>
<dbReference type="AlphaFoldDB" id="A0A1J0GE40"/>
<dbReference type="EMBL" id="CP015756">
    <property type="protein sequence ID" value="APC39272.1"/>
    <property type="molecule type" value="Genomic_DNA"/>
</dbReference>
<accession>A0A1J0GE40</accession>
<dbReference type="Pfam" id="PF13170">
    <property type="entry name" value="DUF4003"/>
    <property type="match status" value="1"/>
</dbReference>
<dbReference type="InterPro" id="IPR025062">
    <property type="entry name" value="DUF4003"/>
</dbReference>
<dbReference type="RefSeq" id="WP_071611566.1">
    <property type="nucleotide sequence ID" value="NZ_CP015756.1"/>
</dbReference>
<reference evidence="2" key="1">
    <citation type="journal article" date="2016" name="Front. Microbiol.">
        <title>Complete Genome Sequence of Clostridium estertheticum DSM 8809, a Microbe Identified in Spoiled Vacuum Packed Beef.</title>
        <authorList>
            <person name="Yu Z."/>
            <person name="Gunn L."/>
            <person name="Brennan E."/>
            <person name="Reid R."/>
            <person name="Wall P.G."/>
            <person name="Gaora O.P."/>
            <person name="Hurley D."/>
            <person name="Bolton D."/>
            <person name="Fanning S."/>
        </authorList>
    </citation>
    <scope>NUCLEOTIDE SEQUENCE [LARGE SCALE GENOMIC DNA]</scope>
    <source>
        <strain evidence="2">DSM 8809</strain>
    </source>
</reference>